<dbReference type="CDD" id="cd06225">
    <property type="entry name" value="HAMP"/>
    <property type="match status" value="1"/>
</dbReference>
<name>A0A5R8QGQ9_9FIRM</name>
<dbReference type="PROSITE" id="PS50885">
    <property type="entry name" value="HAMP"/>
    <property type="match status" value="1"/>
</dbReference>
<keyword evidence="5" id="KW-0597">Phosphoprotein</keyword>
<evidence type="ECO:0000256" key="8">
    <source>
        <dbReference type="ARBA" id="ARBA00022741"/>
    </source>
</evidence>
<dbReference type="OrthoDB" id="9780718at2"/>
<evidence type="ECO:0000256" key="13">
    <source>
        <dbReference type="ARBA" id="ARBA00023136"/>
    </source>
</evidence>
<feature type="domain" description="HAMP" evidence="16">
    <location>
        <begin position="178"/>
        <end position="230"/>
    </location>
</feature>
<keyword evidence="18" id="KW-1185">Reference proteome</keyword>
<keyword evidence="13 14" id="KW-0472">Membrane</keyword>
<dbReference type="GO" id="GO:0005524">
    <property type="term" value="F:ATP binding"/>
    <property type="evidence" value="ECO:0007669"/>
    <property type="project" value="UniProtKB-KW"/>
</dbReference>
<comment type="catalytic activity">
    <reaction evidence="1">
        <text>ATP + protein L-histidine = ADP + protein N-phospho-L-histidine.</text>
        <dbReference type="EC" id="2.7.13.3"/>
    </reaction>
</comment>
<feature type="transmembrane region" description="Helical" evidence="14">
    <location>
        <begin position="154"/>
        <end position="177"/>
    </location>
</feature>
<keyword evidence="8" id="KW-0547">Nucleotide-binding</keyword>
<dbReference type="SUPFAM" id="SSF55874">
    <property type="entry name" value="ATPase domain of HSP90 chaperone/DNA topoisomerase II/histidine kinase"/>
    <property type="match status" value="1"/>
</dbReference>
<dbReference type="Gene3D" id="3.30.565.10">
    <property type="entry name" value="Histidine kinase-like ATPase, C-terminal domain"/>
    <property type="match status" value="1"/>
</dbReference>
<dbReference type="Gene3D" id="1.10.287.130">
    <property type="match status" value="1"/>
</dbReference>
<keyword evidence="11 14" id="KW-1133">Transmembrane helix</keyword>
<dbReference type="InterPro" id="IPR003661">
    <property type="entry name" value="HisK_dim/P_dom"/>
</dbReference>
<comment type="caution">
    <text evidence="17">The sequence shown here is derived from an EMBL/GenBank/DDBJ whole genome shotgun (WGS) entry which is preliminary data.</text>
</comment>
<evidence type="ECO:0000256" key="5">
    <source>
        <dbReference type="ARBA" id="ARBA00022553"/>
    </source>
</evidence>
<keyword evidence="6" id="KW-0808">Transferase</keyword>
<keyword evidence="7 14" id="KW-0812">Transmembrane</keyword>
<evidence type="ECO:0000256" key="3">
    <source>
        <dbReference type="ARBA" id="ARBA00012438"/>
    </source>
</evidence>
<evidence type="ECO:0000256" key="6">
    <source>
        <dbReference type="ARBA" id="ARBA00022679"/>
    </source>
</evidence>
<proteinExistence type="predicted"/>
<evidence type="ECO:0000313" key="17">
    <source>
        <dbReference type="EMBL" id="TLG77221.1"/>
    </source>
</evidence>
<dbReference type="PANTHER" id="PTHR45528:SF1">
    <property type="entry name" value="SENSOR HISTIDINE KINASE CPXA"/>
    <property type="match status" value="1"/>
</dbReference>
<dbReference type="AlphaFoldDB" id="A0A5R8QGQ9"/>
<dbReference type="GO" id="GO:0000155">
    <property type="term" value="F:phosphorelay sensor kinase activity"/>
    <property type="evidence" value="ECO:0007669"/>
    <property type="project" value="InterPro"/>
</dbReference>
<keyword evidence="9 17" id="KW-0418">Kinase</keyword>
<evidence type="ECO:0000256" key="14">
    <source>
        <dbReference type="SAM" id="Phobius"/>
    </source>
</evidence>
<dbReference type="Pfam" id="PF00512">
    <property type="entry name" value="HisKA"/>
    <property type="match status" value="1"/>
</dbReference>
<dbReference type="RefSeq" id="WP_138189829.1">
    <property type="nucleotide sequence ID" value="NZ_VBWP01000001.1"/>
</dbReference>
<dbReference type="PROSITE" id="PS50109">
    <property type="entry name" value="HIS_KIN"/>
    <property type="match status" value="1"/>
</dbReference>
<dbReference type="EC" id="2.7.13.3" evidence="3"/>
<dbReference type="InterPro" id="IPR003594">
    <property type="entry name" value="HATPase_dom"/>
</dbReference>
<reference evidence="17 18" key="1">
    <citation type="submission" date="2019-05" db="EMBL/GenBank/DDBJ databases">
        <title>Culicoidintestinum kansasii gen. nov., sp. nov. from the gastrointestinal tract of the biting midge, Culicoides sonorensis.</title>
        <authorList>
            <person name="Neupane S."/>
            <person name="Ghosh A."/>
            <person name="Gunther S."/>
            <person name="Martin K."/>
            <person name="Zurek L."/>
        </authorList>
    </citation>
    <scope>NUCLEOTIDE SEQUENCE [LARGE SCALE GENOMIC DNA]</scope>
    <source>
        <strain evidence="17 18">CS-1</strain>
    </source>
</reference>
<dbReference type="Pfam" id="PF00672">
    <property type="entry name" value="HAMP"/>
    <property type="match status" value="1"/>
</dbReference>
<dbReference type="GO" id="GO:0005886">
    <property type="term" value="C:plasma membrane"/>
    <property type="evidence" value="ECO:0007669"/>
    <property type="project" value="UniProtKB-SubCell"/>
</dbReference>
<accession>A0A5R8QGQ9</accession>
<dbReference type="InterPro" id="IPR003660">
    <property type="entry name" value="HAMP_dom"/>
</dbReference>
<evidence type="ECO:0000256" key="11">
    <source>
        <dbReference type="ARBA" id="ARBA00022989"/>
    </source>
</evidence>
<dbReference type="Pfam" id="PF02518">
    <property type="entry name" value="HATPase_c"/>
    <property type="match status" value="1"/>
</dbReference>
<protein>
    <recommendedName>
        <fullName evidence="3">histidine kinase</fullName>
        <ecNumber evidence="3">2.7.13.3</ecNumber>
    </recommendedName>
</protein>
<dbReference type="InParanoid" id="A0A5R8QGQ9"/>
<dbReference type="SMART" id="SM00388">
    <property type="entry name" value="HisKA"/>
    <property type="match status" value="1"/>
</dbReference>
<dbReference type="FunCoup" id="A0A5R8QGQ9">
    <property type="interactions" value="29"/>
</dbReference>
<comment type="subcellular location">
    <subcellularLocation>
        <location evidence="2">Cell membrane</location>
        <topology evidence="2">Multi-pass membrane protein</topology>
    </subcellularLocation>
</comment>
<gene>
    <name evidence="17" type="ORF">FEZ08_00985</name>
</gene>
<dbReference type="SUPFAM" id="SSF47384">
    <property type="entry name" value="Homodimeric domain of signal transducing histidine kinase"/>
    <property type="match status" value="1"/>
</dbReference>
<sequence>MIRKSGLKLSRQIILIFVIWMVTVILIITGLVQRTIITISEENAFVYLEQQETKYHYTGEDNYVKSEDASSYFNLPGQIHEGDGTASLFDPDHQINTDDINGFQNELLAYSKDKEEGVFDFDGDVYYFYRIDDKDGIWVSFINQLDIIRVSNDAIIQLLIPILIISGVGLIGAVFWVRYIVRPLREMEEQVQKISRRDWNQQLIIPRSDEVGQLAESIDNMRQQLIEQDQMQQRMLQHISHDLKTPISIISACAESIQDGVYPYGTLEETANVILKQSNRLNRKVKDLLYVTQLEYLLSQDAREYQSVDIQAILEDVTFQMKYRFPQFEWEIELKPLAFFGDEESWRIVFENILENEVRYANTKLIVRTDEDSVYLANDGEPIAEDVISNIYNPYVKDEKGHYGLGMTIVSRTLQLFNYNITITNGDMVEFVIRKQEEKE</sequence>
<evidence type="ECO:0000256" key="12">
    <source>
        <dbReference type="ARBA" id="ARBA00023012"/>
    </source>
</evidence>
<dbReference type="Proteomes" id="UP000306912">
    <property type="component" value="Unassembled WGS sequence"/>
</dbReference>
<dbReference type="PANTHER" id="PTHR45528">
    <property type="entry name" value="SENSOR HISTIDINE KINASE CPXA"/>
    <property type="match status" value="1"/>
</dbReference>
<dbReference type="InterPro" id="IPR050398">
    <property type="entry name" value="HssS/ArlS-like"/>
</dbReference>
<dbReference type="EMBL" id="VBWP01000001">
    <property type="protein sequence ID" value="TLG77221.1"/>
    <property type="molecule type" value="Genomic_DNA"/>
</dbReference>
<dbReference type="InterPro" id="IPR036097">
    <property type="entry name" value="HisK_dim/P_sf"/>
</dbReference>
<organism evidence="17 18">
    <name type="scientific">Culicoidibacter larvae</name>
    <dbReference type="NCBI Taxonomy" id="2579976"/>
    <lineage>
        <taxon>Bacteria</taxon>
        <taxon>Bacillati</taxon>
        <taxon>Bacillota</taxon>
        <taxon>Culicoidibacteria</taxon>
        <taxon>Culicoidibacterales</taxon>
        <taxon>Culicoidibacteraceae</taxon>
        <taxon>Culicoidibacter</taxon>
    </lineage>
</organism>
<evidence type="ECO:0000256" key="9">
    <source>
        <dbReference type="ARBA" id="ARBA00022777"/>
    </source>
</evidence>
<dbReference type="InterPro" id="IPR036890">
    <property type="entry name" value="HATPase_C_sf"/>
</dbReference>
<dbReference type="SUPFAM" id="SSF158472">
    <property type="entry name" value="HAMP domain-like"/>
    <property type="match status" value="1"/>
</dbReference>
<keyword evidence="4" id="KW-1003">Cell membrane</keyword>
<evidence type="ECO:0000256" key="7">
    <source>
        <dbReference type="ARBA" id="ARBA00022692"/>
    </source>
</evidence>
<evidence type="ECO:0000259" key="15">
    <source>
        <dbReference type="PROSITE" id="PS50109"/>
    </source>
</evidence>
<evidence type="ECO:0000259" key="16">
    <source>
        <dbReference type="PROSITE" id="PS50885"/>
    </source>
</evidence>
<feature type="transmembrane region" description="Helical" evidence="14">
    <location>
        <begin position="12"/>
        <end position="32"/>
    </location>
</feature>
<evidence type="ECO:0000256" key="2">
    <source>
        <dbReference type="ARBA" id="ARBA00004651"/>
    </source>
</evidence>
<feature type="domain" description="Histidine kinase" evidence="15">
    <location>
        <begin position="238"/>
        <end position="428"/>
    </location>
</feature>
<evidence type="ECO:0000313" key="18">
    <source>
        <dbReference type="Proteomes" id="UP000306912"/>
    </source>
</evidence>
<dbReference type="SMART" id="SM00387">
    <property type="entry name" value="HATPase_c"/>
    <property type="match status" value="1"/>
</dbReference>
<dbReference type="CDD" id="cd00082">
    <property type="entry name" value="HisKA"/>
    <property type="match status" value="1"/>
</dbReference>
<dbReference type="Gene3D" id="1.10.8.500">
    <property type="entry name" value="HAMP domain in histidine kinase"/>
    <property type="match status" value="1"/>
</dbReference>
<keyword evidence="12" id="KW-0902">Two-component regulatory system</keyword>
<evidence type="ECO:0000256" key="4">
    <source>
        <dbReference type="ARBA" id="ARBA00022475"/>
    </source>
</evidence>
<dbReference type="SMART" id="SM00304">
    <property type="entry name" value="HAMP"/>
    <property type="match status" value="1"/>
</dbReference>
<keyword evidence="10" id="KW-0067">ATP-binding</keyword>
<evidence type="ECO:0000256" key="10">
    <source>
        <dbReference type="ARBA" id="ARBA00022840"/>
    </source>
</evidence>
<evidence type="ECO:0000256" key="1">
    <source>
        <dbReference type="ARBA" id="ARBA00000085"/>
    </source>
</evidence>
<dbReference type="InterPro" id="IPR005467">
    <property type="entry name" value="His_kinase_dom"/>
</dbReference>